<evidence type="ECO:0000313" key="9">
    <source>
        <dbReference type="EMBL" id="MBD4336638.1"/>
    </source>
</evidence>
<dbReference type="PRINTS" id="PR01159">
    <property type="entry name" value="DNAGYRASEB"/>
</dbReference>
<evidence type="ECO:0000313" key="10">
    <source>
        <dbReference type="Proteomes" id="UP000653002"/>
    </source>
</evidence>
<gene>
    <name evidence="9" type="ORF">GUH15_11335</name>
</gene>
<organism evidence="9 10">
    <name type="scientific">Xanthomonas citri pv. citri</name>
    <dbReference type="NCBI Taxonomy" id="611301"/>
    <lineage>
        <taxon>Bacteria</taxon>
        <taxon>Pseudomonadati</taxon>
        <taxon>Pseudomonadota</taxon>
        <taxon>Gammaproteobacteria</taxon>
        <taxon>Lysobacterales</taxon>
        <taxon>Lysobacteraceae</taxon>
        <taxon>Xanthomonas</taxon>
    </lineage>
</organism>
<protein>
    <recommendedName>
        <fullName evidence="3">DNA topoisomerase (ATP-hydrolyzing)</fullName>
        <ecNumber evidence="3">5.6.2.2</ecNumber>
    </recommendedName>
</protein>
<dbReference type="InterPro" id="IPR036890">
    <property type="entry name" value="HATPase_C_sf"/>
</dbReference>
<dbReference type="PANTHER" id="PTHR45866">
    <property type="entry name" value="DNA GYRASE/TOPOISOMERASE SUBUNIT B"/>
    <property type="match status" value="1"/>
</dbReference>
<dbReference type="AlphaFoldDB" id="A0A8I0HA45"/>
<proteinExistence type="inferred from homology"/>
<keyword evidence="6" id="KW-0799">Topoisomerase</keyword>
<comment type="caution">
    <text evidence="9">The sequence shown here is derived from an EMBL/GenBank/DDBJ whole genome shotgun (WGS) entry which is preliminary data.</text>
</comment>
<evidence type="ECO:0000256" key="8">
    <source>
        <dbReference type="ARBA" id="ARBA00023235"/>
    </source>
</evidence>
<evidence type="ECO:0000256" key="4">
    <source>
        <dbReference type="ARBA" id="ARBA00022741"/>
    </source>
</evidence>
<accession>A0A8I0HA45</accession>
<evidence type="ECO:0000256" key="5">
    <source>
        <dbReference type="ARBA" id="ARBA00022840"/>
    </source>
</evidence>
<dbReference type="GO" id="GO:0003918">
    <property type="term" value="F:DNA topoisomerase type II (double strand cut, ATP-hydrolyzing) activity"/>
    <property type="evidence" value="ECO:0007669"/>
    <property type="project" value="UniProtKB-EC"/>
</dbReference>
<dbReference type="SUPFAM" id="SSF55874">
    <property type="entry name" value="ATPase domain of HSP90 chaperone/DNA topoisomerase II/histidine kinase"/>
    <property type="match status" value="1"/>
</dbReference>
<evidence type="ECO:0000256" key="7">
    <source>
        <dbReference type="ARBA" id="ARBA00023125"/>
    </source>
</evidence>
<keyword evidence="4" id="KW-0547">Nucleotide-binding</keyword>
<dbReference type="InterPro" id="IPR000565">
    <property type="entry name" value="Topo_IIA_B"/>
</dbReference>
<evidence type="ECO:0000256" key="3">
    <source>
        <dbReference type="ARBA" id="ARBA00012895"/>
    </source>
</evidence>
<dbReference type="GO" id="GO:0005524">
    <property type="term" value="F:ATP binding"/>
    <property type="evidence" value="ECO:0007669"/>
    <property type="project" value="UniProtKB-KW"/>
</dbReference>
<dbReference type="Gene3D" id="3.30.565.10">
    <property type="entry name" value="Histidine kinase-like ATPase, C-terminal domain"/>
    <property type="match status" value="1"/>
</dbReference>
<reference evidence="9" key="1">
    <citation type="submission" date="2020-01" db="EMBL/GenBank/DDBJ databases">
        <authorList>
            <person name="Richard D."/>
        </authorList>
    </citation>
    <scope>NUCLEOTIDE SEQUENCE</scope>
    <source>
        <strain evidence="9">JP541</strain>
    </source>
</reference>
<feature type="non-terminal residue" evidence="9">
    <location>
        <position position="82"/>
    </location>
</feature>
<comment type="catalytic activity">
    <reaction evidence="1">
        <text>ATP-dependent breakage, passage and rejoining of double-stranded DNA.</text>
        <dbReference type="EC" id="5.6.2.2"/>
    </reaction>
</comment>
<comment type="similarity">
    <text evidence="2">Belongs to the type II topoisomerase GyrB family.</text>
</comment>
<name>A0A8I0HA45_XANCI</name>
<dbReference type="EMBL" id="JAABFR010000850">
    <property type="protein sequence ID" value="MBD4336638.1"/>
    <property type="molecule type" value="Genomic_DNA"/>
</dbReference>
<dbReference type="PANTHER" id="PTHR45866:SF1">
    <property type="entry name" value="DNA GYRASE SUBUNIT B, MITOCHONDRIAL"/>
    <property type="match status" value="1"/>
</dbReference>
<dbReference type="Proteomes" id="UP000653002">
    <property type="component" value="Unassembled WGS sequence"/>
</dbReference>
<dbReference type="GO" id="GO:0003677">
    <property type="term" value="F:DNA binding"/>
    <property type="evidence" value="ECO:0007669"/>
    <property type="project" value="UniProtKB-KW"/>
</dbReference>
<evidence type="ECO:0000256" key="2">
    <source>
        <dbReference type="ARBA" id="ARBA00010708"/>
    </source>
</evidence>
<feature type="non-terminal residue" evidence="9">
    <location>
        <position position="1"/>
    </location>
</feature>
<dbReference type="GO" id="GO:0006265">
    <property type="term" value="P:DNA topological change"/>
    <property type="evidence" value="ECO:0007669"/>
    <property type="project" value="InterPro"/>
</dbReference>
<dbReference type="EC" id="5.6.2.2" evidence="3"/>
<sequence>TKYEYDILANRLRDLAYLNAGIKLTLTDRRDTDTEGNYRSEVFYSKDGLREFVQYIDSNKVSLIDDVIHLNTDKQGIPVEVA</sequence>
<evidence type="ECO:0000256" key="6">
    <source>
        <dbReference type="ARBA" id="ARBA00023029"/>
    </source>
</evidence>
<evidence type="ECO:0000256" key="1">
    <source>
        <dbReference type="ARBA" id="ARBA00000185"/>
    </source>
</evidence>
<keyword evidence="7" id="KW-0238">DNA-binding</keyword>
<keyword evidence="5" id="KW-0067">ATP-binding</keyword>
<keyword evidence="8 9" id="KW-0413">Isomerase</keyword>